<name>A0A0C5BWI1_9ARCH</name>
<proteinExistence type="predicted"/>
<keyword evidence="2" id="KW-1185">Reference proteome</keyword>
<dbReference type="RefSeq" id="WP_182126995.1">
    <property type="nucleotide sequence ID" value="NZ_CP010868.1"/>
</dbReference>
<evidence type="ECO:0000313" key="2">
    <source>
        <dbReference type="Proteomes" id="UP000032027"/>
    </source>
</evidence>
<dbReference type="HOGENOM" id="CLU_1140597_0_0_2"/>
<dbReference type="AlphaFoldDB" id="A0A0C5BWI1"/>
<dbReference type="PATRIC" id="fig|1582439.9.peg.1418"/>
<dbReference type="STRING" id="1582439.NPIRD3C_1372"/>
<dbReference type="GeneID" id="41600500"/>
<dbReference type="EMBL" id="CP010868">
    <property type="protein sequence ID" value="AJM92584.1"/>
    <property type="molecule type" value="Genomic_DNA"/>
</dbReference>
<sequence length="237" mass="27031">MNHYLLMGIFSLMFGFFSITTAFAEVDPLTEVSFMKTGTLHTNENKFQISNEITVREFFNGKIIRISGQTLEGFPYITYSKILNDDIQTHGIIFVGGKFVKLSFEETLPQKDELEKEDNLQILVQYTQRVHSQKTAHVDIKVYDPTQNKLNDFNLNYGFLANTSIEVIVLDEDGKKFHSSTGFTNNKGLFETEFYIPERYPRETLTVTINAEDQDSKSSKILQIFTLGAVPEHGSSP</sequence>
<reference evidence="2" key="1">
    <citation type="submission" date="2015-02" db="EMBL/GenBank/DDBJ databases">
        <title>Characterization of two novel Thaumarchaeota isolated from the Northern Adriatic Sea.</title>
        <authorList>
            <person name="Bayer B."/>
            <person name="Vojvoda J."/>
            <person name="Offre P."/>
            <person name="Srivastava A."/>
            <person name="Elisabeth N."/>
            <person name="Garcia J.A.L."/>
            <person name="Schleper C."/>
            <person name="Herndl G.J."/>
        </authorList>
    </citation>
    <scope>NUCLEOTIDE SEQUENCE [LARGE SCALE GENOMIC DNA]</scope>
    <source>
        <strain evidence="2">D3C</strain>
    </source>
</reference>
<dbReference type="Proteomes" id="UP000032027">
    <property type="component" value="Chromosome"/>
</dbReference>
<organism evidence="1 2">
    <name type="scientific">Nitrosopumilus piranensis</name>
    <dbReference type="NCBI Taxonomy" id="1582439"/>
    <lineage>
        <taxon>Archaea</taxon>
        <taxon>Nitrososphaerota</taxon>
        <taxon>Nitrososphaeria</taxon>
        <taxon>Nitrosopumilales</taxon>
        <taxon>Nitrosopumilaceae</taxon>
        <taxon>Nitrosopumilus</taxon>
    </lineage>
</organism>
<dbReference type="KEGG" id="nid:NPIRD3C_1372"/>
<protein>
    <submittedName>
        <fullName evidence="1">Uncharacterized protein</fullName>
    </submittedName>
</protein>
<gene>
    <name evidence="1" type="ORF">NPIRD3C_1372</name>
</gene>
<evidence type="ECO:0000313" key="1">
    <source>
        <dbReference type="EMBL" id="AJM92584.1"/>
    </source>
</evidence>
<reference evidence="1 2" key="2">
    <citation type="journal article" date="2016" name="ISME J.">
        <title>Physiological and genomic characterization of two novel marine thaumarchaeal strains indicates niche differentiation.</title>
        <authorList>
            <person name="Bayer B."/>
            <person name="Vojvoda J."/>
            <person name="Offre P."/>
            <person name="Alves R.J."/>
            <person name="Elisabeth N.H."/>
            <person name="Garcia J.A."/>
            <person name="Volland J.M."/>
            <person name="Srivastava A."/>
            <person name="Schleper C."/>
            <person name="Herndl G.J."/>
        </authorList>
    </citation>
    <scope>NUCLEOTIDE SEQUENCE [LARGE SCALE GENOMIC DNA]</scope>
    <source>
        <strain evidence="1 2">D3C</strain>
    </source>
</reference>
<dbReference type="OrthoDB" id="3132at2157"/>
<reference evidence="1 2" key="3">
    <citation type="journal article" date="2019" name="Int. J. Syst. Evol. Microbiol.">
        <title>Nitrosopumilus adriaticus sp. nov. and Nitrosopumilus piranensis sp. nov., two ammonia-oxidizing archaea from the Adriatic Sea and members of the class Nitrososphaeria.</title>
        <authorList>
            <person name="Bayer B."/>
            <person name="Vojvoda J."/>
            <person name="Reinthaler T."/>
            <person name="Reyes C."/>
            <person name="Pinto M."/>
            <person name="Herndl G.J."/>
        </authorList>
    </citation>
    <scope>NUCLEOTIDE SEQUENCE [LARGE SCALE GENOMIC DNA]</scope>
    <source>
        <strain evidence="1 2">D3C</strain>
    </source>
</reference>
<accession>A0A0C5BWI1</accession>